<evidence type="ECO:0000313" key="1">
    <source>
        <dbReference type="EMBL" id="CAF9936236.1"/>
    </source>
</evidence>
<comment type="caution">
    <text evidence="1">The sequence shown here is derived from an EMBL/GenBank/DDBJ whole genome shotgun (WGS) entry which is preliminary data.</text>
</comment>
<dbReference type="Proteomes" id="UP000664534">
    <property type="component" value="Unassembled WGS sequence"/>
</dbReference>
<organism evidence="1 2">
    <name type="scientific">Imshaugia aleurites</name>
    <dbReference type="NCBI Taxonomy" id="172621"/>
    <lineage>
        <taxon>Eukaryota</taxon>
        <taxon>Fungi</taxon>
        <taxon>Dikarya</taxon>
        <taxon>Ascomycota</taxon>
        <taxon>Pezizomycotina</taxon>
        <taxon>Lecanoromycetes</taxon>
        <taxon>OSLEUM clade</taxon>
        <taxon>Lecanoromycetidae</taxon>
        <taxon>Lecanorales</taxon>
        <taxon>Lecanorineae</taxon>
        <taxon>Parmeliaceae</taxon>
        <taxon>Imshaugia</taxon>
    </lineage>
</organism>
<sequence>MEPWKSADAIPGSVPTIPMTQAAFMPPYSMTLSVFNDTFDLDEGTCETWYPQGNRVGGSWCSLDVIEAFIDPTCTETVQATITKNGGEGGFCTPLNELGPPLGCEDGGEVGNPCFWAGFVGYKTKKKGGH</sequence>
<name>A0A8H3G1F7_9LECA</name>
<dbReference type="EMBL" id="CAJPDT010000089">
    <property type="protein sequence ID" value="CAF9936236.1"/>
    <property type="molecule type" value="Genomic_DNA"/>
</dbReference>
<gene>
    <name evidence="1" type="ORF">IMSHALPRED_010515</name>
</gene>
<accession>A0A8H3G1F7</accession>
<evidence type="ECO:0000313" key="2">
    <source>
        <dbReference type="Proteomes" id="UP000664534"/>
    </source>
</evidence>
<proteinExistence type="predicted"/>
<protein>
    <submittedName>
        <fullName evidence="1">Uncharacterized protein</fullName>
    </submittedName>
</protein>
<keyword evidence="2" id="KW-1185">Reference proteome</keyword>
<dbReference type="AlphaFoldDB" id="A0A8H3G1F7"/>
<reference evidence="1" key="1">
    <citation type="submission" date="2021-03" db="EMBL/GenBank/DDBJ databases">
        <authorList>
            <person name="Tagirdzhanova G."/>
        </authorList>
    </citation>
    <scope>NUCLEOTIDE SEQUENCE</scope>
</reference>